<dbReference type="InterPro" id="IPR011081">
    <property type="entry name" value="Big_4"/>
</dbReference>
<comment type="caution">
    <text evidence="3">The sequence shown here is derived from an EMBL/GenBank/DDBJ whole genome shotgun (WGS) entry which is preliminary data.</text>
</comment>
<feature type="domain" description="Bacterial Ig-like" evidence="2">
    <location>
        <begin position="361"/>
        <end position="417"/>
    </location>
</feature>
<keyword evidence="1" id="KW-0732">Signal</keyword>
<dbReference type="AlphaFoldDB" id="A0A0J1FM73"/>
<dbReference type="Pfam" id="PF04294">
    <property type="entry name" value="VanW"/>
    <property type="match status" value="1"/>
</dbReference>
<keyword evidence="3" id="KW-0378">Hydrolase</keyword>
<feature type="chain" id="PRO_5005251335" evidence="1">
    <location>
        <begin position="25"/>
        <end position="578"/>
    </location>
</feature>
<dbReference type="PANTHER" id="PTHR35788:SF1">
    <property type="entry name" value="EXPORTED PROTEIN"/>
    <property type="match status" value="1"/>
</dbReference>
<evidence type="ECO:0000256" key="1">
    <source>
        <dbReference type="SAM" id="SignalP"/>
    </source>
</evidence>
<accession>A0A0J1FM73</accession>
<evidence type="ECO:0000313" key="3">
    <source>
        <dbReference type="EMBL" id="KLU64565.1"/>
    </source>
</evidence>
<dbReference type="InterPro" id="IPR052913">
    <property type="entry name" value="Glycopeptide_resist_protein"/>
</dbReference>
<protein>
    <submittedName>
        <fullName evidence="3">N-acetylmuramoyl-L-alanine amidase LytC</fullName>
        <ecNumber evidence="3">3.5.1.28</ecNumber>
    </submittedName>
</protein>
<dbReference type="Gene3D" id="3.40.50.12090">
    <property type="match status" value="1"/>
</dbReference>
<reference evidence="3 4" key="1">
    <citation type="submission" date="2015-06" db="EMBL/GenBank/DDBJ databases">
        <title>Draft genome of the moderately acidophilic sulfate reducer Candidatus Desulfosporosinus acididurans strain M1.</title>
        <authorList>
            <person name="Poehlein A."/>
            <person name="Petzsch P."/>
            <person name="Johnson B.D."/>
            <person name="Schloemann M."/>
            <person name="Daniel R."/>
            <person name="Muehling M."/>
        </authorList>
    </citation>
    <scope>NUCLEOTIDE SEQUENCE [LARGE SCALE GENOMIC DNA]</scope>
    <source>
        <strain evidence="3 4">M1</strain>
    </source>
</reference>
<feature type="signal peptide" evidence="1">
    <location>
        <begin position="1"/>
        <end position="24"/>
    </location>
</feature>
<dbReference type="Proteomes" id="UP000036356">
    <property type="component" value="Unassembled WGS sequence"/>
</dbReference>
<dbReference type="InterPro" id="IPR007391">
    <property type="entry name" value="Vancomycin_resist_VanW"/>
</dbReference>
<dbReference type="RefSeq" id="WP_047811306.1">
    <property type="nucleotide sequence ID" value="NZ_LDZY01000013.1"/>
</dbReference>
<name>A0A0J1FM73_9FIRM</name>
<keyword evidence="4" id="KW-1185">Reference proteome</keyword>
<gene>
    <name evidence="3" type="primary">lytC_20</name>
    <name evidence="3" type="ORF">DEAC_c35110</name>
</gene>
<dbReference type="InterPro" id="IPR007253">
    <property type="entry name" value="Cell_wall-bd_2"/>
</dbReference>
<dbReference type="Pfam" id="PF04122">
    <property type="entry name" value="CW_binding_2"/>
    <property type="match status" value="3"/>
</dbReference>
<proteinExistence type="predicted"/>
<dbReference type="PANTHER" id="PTHR35788">
    <property type="entry name" value="EXPORTED PROTEIN-RELATED"/>
    <property type="match status" value="1"/>
</dbReference>
<sequence>MSKKMIASIIIVCNTMMAGFPVYAATNNSSSDISMSQSVKMNRLAGKTKYETAKAISEYYCSGKVDHVILATGNNFADGISASVLAHTKEAPILLVNSTVENSQDAFDYIRQHLDPSGTVYIIGGVGIIGDEFETELNELGFAQIVRIAGLDRYDTSYRIAESLHTTTGSSVVISSGEDYSDALSISSFAANKDWPILLSPAKELPEQLRNYLRELKPAKVFVTGGEVLISNNIISEISDLLPGASIERLMGQSRFDTNVIIAKTFATNPATVYLANGYGFADALAGSTVAAQKGEPIIMVDPSIPTLPKATAGYFENFCANNLSPDLVAFGGSGVVSDEIMANSKRLISGAVKGTSIYSIADLNQTVTQNESYSLPTTVPAKLYNSDTENLPVQWNPQTIDTSKVGTTVYTGVINGFANTIKLNLTVREPLPIAQYTTYFDPGLANRTENIRLAAKALDGKLLAPGERFSFNKSVGERTAEAGYKEALIIEGNSFTPGLGGGVCQVSSTLYNAVILAGLQIIERHRHTLPISYVPPGQDATVAYPELDFKFRNNTAASILIRSFVGDNSLTFKLYKK</sequence>
<dbReference type="EMBL" id="LDZY01000013">
    <property type="protein sequence ID" value="KLU64565.1"/>
    <property type="molecule type" value="Genomic_DNA"/>
</dbReference>
<dbReference type="PATRIC" id="fig|476652.3.peg.3704"/>
<dbReference type="GO" id="GO:0008745">
    <property type="term" value="F:N-acetylmuramoyl-L-alanine amidase activity"/>
    <property type="evidence" value="ECO:0007669"/>
    <property type="project" value="UniProtKB-EC"/>
</dbReference>
<dbReference type="Pfam" id="PF07532">
    <property type="entry name" value="Big_4"/>
    <property type="match status" value="1"/>
</dbReference>
<organism evidence="3 4">
    <name type="scientific">Desulfosporosinus acididurans</name>
    <dbReference type="NCBI Taxonomy" id="476652"/>
    <lineage>
        <taxon>Bacteria</taxon>
        <taxon>Bacillati</taxon>
        <taxon>Bacillota</taxon>
        <taxon>Clostridia</taxon>
        <taxon>Eubacteriales</taxon>
        <taxon>Desulfitobacteriaceae</taxon>
        <taxon>Desulfosporosinus</taxon>
    </lineage>
</organism>
<evidence type="ECO:0000313" key="4">
    <source>
        <dbReference type="Proteomes" id="UP000036356"/>
    </source>
</evidence>
<evidence type="ECO:0000259" key="2">
    <source>
        <dbReference type="Pfam" id="PF07532"/>
    </source>
</evidence>
<dbReference type="STRING" id="476652.DEAC_c35110"/>
<dbReference type="EC" id="3.5.1.28" evidence="3"/>